<dbReference type="PANTHER" id="PTHR12616">
    <property type="entry name" value="VACUOLAR PROTEIN SORTING VPS41"/>
    <property type="match status" value="1"/>
</dbReference>
<name>A0ABR2GUY6_9EUKA</name>
<evidence type="ECO:0000259" key="1">
    <source>
        <dbReference type="SMART" id="SM00184"/>
    </source>
</evidence>
<dbReference type="InterPro" id="IPR036322">
    <property type="entry name" value="WD40_repeat_dom_sf"/>
</dbReference>
<evidence type="ECO:0000313" key="3">
    <source>
        <dbReference type="Proteomes" id="UP001470230"/>
    </source>
</evidence>
<evidence type="ECO:0000313" key="2">
    <source>
        <dbReference type="EMBL" id="KAK8837748.1"/>
    </source>
</evidence>
<dbReference type="EMBL" id="JAPFFF010000058">
    <property type="protein sequence ID" value="KAK8837748.1"/>
    <property type="molecule type" value="Genomic_DNA"/>
</dbReference>
<gene>
    <name evidence="2" type="ORF">M9Y10_036283</name>
</gene>
<reference evidence="2 3" key="1">
    <citation type="submission" date="2024-04" db="EMBL/GenBank/DDBJ databases">
        <title>Tritrichomonas musculus Genome.</title>
        <authorList>
            <person name="Alves-Ferreira E."/>
            <person name="Grigg M."/>
            <person name="Lorenzi H."/>
            <person name="Galac M."/>
        </authorList>
    </citation>
    <scope>NUCLEOTIDE SEQUENCE [LARGE SCALE GENOMIC DNA]</scope>
    <source>
        <strain evidence="2 3">EAF2021</strain>
    </source>
</reference>
<dbReference type="SMART" id="SM00184">
    <property type="entry name" value="RING"/>
    <property type="match status" value="1"/>
</dbReference>
<feature type="domain" description="RING-type" evidence="1">
    <location>
        <begin position="1091"/>
        <end position="1171"/>
    </location>
</feature>
<organism evidence="2 3">
    <name type="scientific">Tritrichomonas musculus</name>
    <dbReference type="NCBI Taxonomy" id="1915356"/>
    <lineage>
        <taxon>Eukaryota</taxon>
        <taxon>Metamonada</taxon>
        <taxon>Parabasalia</taxon>
        <taxon>Tritrichomonadida</taxon>
        <taxon>Tritrichomonadidae</taxon>
        <taxon>Tritrichomonas</taxon>
    </lineage>
</organism>
<sequence length="1265" mass="146339">MKSDFNIETNKQFENTIETLGIESIISAANVGSSFVFATNDFYPLYYDFESNDYMIFHGKLKRRSDITCIDISDNKKFVVAGHENGMISLWSIPDNFTFLRSFQKIHEDKTSITHIKFGRNSETIYVGDEKGIVTQISITVIIKAYAFREVLVYNGSNVKEEDENGNSISPELTGIIVSREGDPFPIGFLTYENYYVTFDPSAIAGFNFTGQEKKLILYVSEKLLNQPTISLFSRAVDYFMNISIGSSLRMLQIRDPNETVPLLGDIKFKNDIIVRTLFLSSSLIAIVLSSGSIQLMLYNGEIVSQNTSDQLTQILSNNVIDFSCYDEKVFIINEKNVFWLRFANWEVTIENMAKKGEWKSAFQSLSEINLDLSCNLIGIPQNMSVRRRKVSDLGRKLIIQYFENSLANDTKTDDLLDKIANVTVNITTLDMNPILTENIYNLFLSKDKEKDFFEGIKKAEAKQFALLCSPTFVSHFIEYSIKAANLEECENYLLSLKYEETQIKPLIKVAAKYKLLKLVRHFYLNYLHDCVTPCIFYYEDGRIVEYVDYIFNEESTEKGENNVQIGLHSSGSKNEYFMNEKRMKIRETAVIVWLLIPEKVEGGDFMYLRFKKFVSSNWQVGLNYVSIFANLITTIKIRYSFDDTLHIGTLVEAVLETLDSETYETTEPFLNVILPYAAKYHIEIGNTSLRHILKWIFESKSDSADRETVLRTVVKKNPNLIPENFLIQFCERSNFVTFLIDHFMPQKKYTKIVNSMILNEKYRPFIIDFLKERLNESNNSELSQIERNEIQQNVKTVVYKTCQPLLLLDEQKFVTFIVDHFSPKEMNDIIGLLKPPERLIFLLRLREINYELTEEQKMLTFELLLQYRPSTAEQFLTENINDMDINKANDLSIKYSRVDCQVSIKVYLRQYNEATQQVGSQIEKNLLDFIESDSTENPSTIDQLADMKDMKSCMEIIDTSIYLLTTISKDSNDKMAFQKGYFCFLFPMYLAQKSGRENIKQSVTLMFSYFVVGSMNIISPHHAFLIISIHFSHLDNDMYKLILQNVTARINYQKRLLRSLDDMLIIDCLQLIENVFLRETHGTTVNDLTCCVCKAEVDTNKYALWYLYPCGHICHAECYKTVMRAIVLKNKKNKKNDDISDDDDENNSQREIFDEIEAEINKEPNRCPECFISQHLADTELAIDSEVDVAAHSNLSRRKIQRIQRRLQFALKKNFGEKNDVYNTLNSAYFSRVPELASFDDEPVIDVDDTVPPPDDGLIVIKKE</sequence>
<protein>
    <recommendedName>
        <fullName evidence="1">RING-type domain-containing protein</fullName>
    </recommendedName>
</protein>
<dbReference type="Pfam" id="PF23410">
    <property type="entry name" value="Beta-prop_VPS8"/>
    <property type="match status" value="1"/>
</dbReference>
<accession>A0ABR2GUY6</accession>
<dbReference type="Proteomes" id="UP001470230">
    <property type="component" value="Unassembled WGS sequence"/>
</dbReference>
<dbReference type="PANTHER" id="PTHR12616:SF8">
    <property type="entry name" value="VACUOLAR PROTEIN SORTING-ASSOCIATED PROTEIN 8 HOMOLOG"/>
    <property type="match status" value="1"/>
</dbReference>
<dbReference type="Gene3D" id="2.130.10.10">
    <property type="entry name" value="YVTN repeat-like/Quinoprotein amine dehydrogenase"/>
    <property type="match status" value="1"/>
</dbReference>
<comment type="caution">
    <text evidence="2">The sequence shown here is derived from an EMBL/GenBank/DDBJ whole genome shotgun (WGS) entry which is preliminary data.</text>
</comment>
<dbReference type="InterPro" id="IPR001841">
    <property type="entry name" value="Znf_RING"/>
</dbReference>
<dbReference type="SUPFAM" id="SSF50978">
    <property type="entry name" value="WD40 repeat-like"/>
    <property type="match status" value="1"/>
</dbReference>
<keyword evidence="3" id="KW-1185">Reference proteome</keyword>
<dbReference type="InterPro" id="IPR045111">
    <property type="entry name" value="Vps41/Vps8"/>
</dbReference>
<proteinExistence type="predicted"/>
<dbReference type="InterPro" id="IPR015943">
    <property type="entry name" value="WD40/YVTN_repeat-like_dom_sf"/>
</dbReference>